<dbReference type="EMBL" id="JAWZYT010000349">
    <property type="protein sequence ID" value="KAK4324590.1"/>
    <property type="molecule type" value="Genomic_DNA"/>
</dbReference>
<dbReference type="AlphaFoldDB" id="A0AAE1UMX6"/>
<comment type="caution">
    <text evidence="1">The sequence shown here is derived from an EMBL/GenBank/DDBJ whole genome shotgun (WGS) entry which is preliminary data.</text>
</comment>
<evidence type="ECO:0000313" key="2">
    <source>
        <dbReference type="Proteomes" id="UP001292094"/>
    </source>
</evidence>
<dbReference type="Proteomes" id="UP001292094">
    <property type="component" value="Unassembled WGS sequence"/>
</dbReference>
<gene>
    <name evidence="1" type="ORF">Pmani_004801</name>
</gene>
<reference evidence="1" key="1">
    <citation type="submission" date="2023-11" db="EMBL/GenBank/DDBJ databases">
        <title>Genome assemblies of two species of porcelain crab, Petrolisthes cinctipes and Petrolisthes manimaculis (Anomura: Porcellanidae).</title>
        <authorList>
            <person name="Angst P."/>
        </authorList>
    </citation>
    <scope>NUCLEOTIDE SEQUENCE</scope>
    <source>
        <strain evidence="1">PB745_02</strain>
        <tissue evidence="1">Gill</tissue>
    </source>
</reference>
<evidence type="ECO:0000313" key="1">
    <source>
        <dbReference type="EMBL" id="KAK4324590.1"/>
    </source>
</evidence>
<keyword evidence="2" id="KW-1185">Reference proteome</keyword>
<proteinExistence type="predicted"/>
<sequence length="106" mass="11732">MRERTSDHWSICKACNASFNLLCRRSTIPLQQGWYAVVLCLLVPSKVSISYPALGSNCVPWSITMTAGGPQLAPQVLRKWRAVPSAVIAAMAVAVHHEVRSMQVRR</sequence>
<organism evidence="1 2">
    <name type="scientific">Petrolisthes manimaculis</name>
    <dbReference type="NCBI Taxonomy" id="1843537"/>
    <lineage>
        <taxon>Eukaryota</taxon>
        <taxon>Metazoa</taxon>
        <taxon>Ecdysozoa</taxon>
        <taxon>Arthropoda</taxon>
        <taxon>Crustacea</taxon>
        <taxon>Multicrustacea</taxon>
        <taxon>Malacostraca</taxon>
        <taxon>Eumalacostraca</taxon>
        <taxon>Eucarida</taxon>
        <taxon>Decapoda</taxon>
        <taxon>Pleocyemata</taxon>
        <taxon>Anomura</taxon>
        <taxon>Galatheoidea</taxon>
        <taxon>Porcellanidae</taxon>
        <taxon>Petrolisthes</taxon>
    </lineage>
</organism>
<accession>A0AAE1UMX6</accession>
<protein>
    <submittedName>
        <fullName evidence="1">Uncharacterized protein</fullName>
    </submittedName>
</protein>
<name>A0AAE1UMX6_9EUCA</name>